<dbReference type="PANTHER" id="PTHR42899">
    <property type="entry name" value="SPERMATOGENESIS-ASSOCIATED PROTEIN 20"/>
    <property type="match status" value="1"/>
</dbReference>
<dbReference type="STRING" id="104452.A0A0L7KN86"/>
<dbReference type="InterPro" id="IPR036249">
    <property type="entry name" value="Thioredoxin-like_sf"/>
</dbReference>
<dbReference type="EMBL" id="JTDY01008121">
    <property type="protein sequence ID" value="KOB64727.1"/>
    <property type="molecule type" value="Genomic_DNA"/>
</dbReference>
<dbReference type="InterPro" id="IPR008928">
    <property type="entry name" value="6-hairpin_glycosidase_sf"/>
</dbReference>
<evidence type="ECO:0000313" key="2">
    <source>
        <dbReference type="EMBL" id="KOB64727.1"/>
    </source>
</evidence>
<dbReference type="PIRSF" id="PIRSF006402">
    <property type="entry name" value="UCP006402_thioredoxin"/>
    <property type="match status" value="1"/>
</dbReference>
<dbReference type="Pfam" id="PF03190">
    <property type="entry name" value="Thioredox_DsbH"/>
    <property type="match status" value="1"/>
</dbReference>
<keyword evidence="3" id="KW-1185">Reference proteome</keyword>
<organism evidence="2 3">
    <name type="scientific">Operophtera brumata</name>
    <name type="common">Winter moth</name>
    <name type="synonym">Phalaena brumata</name>
    <dbReference type="NCBI Taxonomy" id="104452"/>
    <lineage>
        <taxon>Eukaryota</taxon>
        <taxon>Metazoa</taxon>
        <taxon>Ecdysozoa</taxon>
        <taxon>Arthropoda</taxon>
        <taxon>Hexapoda</taxon>
        <taxon>Insecta</taxon>
        <taxon>Pterygota</taxon>
        <taxon>Neoptera</taxon>
        <taxon>Endopterygota</taxon>
        <taxon>Lepidoptera</taxon>
        <taxon>Glossata</taxon>
        <taxon>Ditrysia</taxon>
        <taxon>Geometroidea</taxon>
        <taxon>Geometridae</taxon>
        <taxon>Larentiinae</taxon>
        <taxon>Operophtera</taxon>
    </lineage>
</organism>
<accession>A0A0L7KN86</accession>
<dbReference type="AlphaFoldDB" id="A0A0L7KN86"/>
<feature type="domain" description="Spermatogenesis-associated protein 20-like TRX" evidence="1">
    <location>
        <begin position="91"/>
        <end position="253"/>
    </location>
</feature>
<dbReference type="SUPFAM" id="SSF52833">
    <property type="entry name" value="Thioredoxin-like"/>
    <property type="match status" value="1"/>
</dbReference>
<comment type="caution">
    <text evidence="2">The sequence shown here is derived from an EMBL/GenBank/DDBJ whole genome shotgun (WGS) entry which is preliminary data.</text>
</comment>
<evidence type="ECO:0000259" key="1">
    <source>
        <dbReference type="Pfam" id="PF03190"/>
    </source>
</evidence>
<dbReference type="CDD" id="cd02955">
    <property type="entry name" value="SSP411"/>
    <property type="match status" value="1"/>
</dbReference>
<dbReference type="Proteomes" id="UP000037510">
    <property type="component" value="Unassembled WGS sequence"/>
</dbReference>
<proteinExistence type="predicted"/>
<dbReference type="SUPFAM" id="SSF48208">
    <property type="entry name" value="Six-hairpin glycosidases"/>
    <property type="match status" value="1"/>
</dbReference>
<dbReference type="InterPro" id="IPR024705">
    <property type="entry name" value="Ssp411"/>
</dbReference>
<reference evidence="2 3" key="1">
    <citation type="journal article" date="2015" name="Genome Biol. Evol.">
        <title>The genome of winter moth (Operophtera brumata) provides a genomic perspective on sexual dimorphism and phenology.</title>
        <authorList>
            <person name="Derks M.F."/>
            <person name="Smit S."/>
            <person name="Salis L."/>
            <person name="Schijlen E."/>
            <person name="Bossers A."/>
            <person name="Mateman C."/>
            <person name="Pijl A.S."/>
            <person name="de Ridder D."/>
            <person name="Groenen M.A."/>
            <person name="Visser M.E."/>
            <person name="Megens H.J."/>
        </authorList>
    </citation>
    <scope>NUCLEOTIDE SEQUENCE [LARGE SCALE GENOMIC DNA]</scope>
    <source>
        <strain evidence="2">WM2013NL</strain>
        <tissue evidence="2">Head and thorax</tissue>
    </source>
</reference>
<dbReference type="PANTHER" id="PTHR42899:SF1">
    <property type="entry name" value="SPERMATOGENESIS-ASSOCIATED PROTEIN 20"/>
    <property type="match status" value="1"/>
</dbReference>
<evidence type="ECO:0000313" key="3">
    <source>
        <dbReference type="Proteomes" id="UP000037510"/>
    </source>
</evidence>
<protein>
    <recommendedName>
        <fullName evidence="1">Spermatogenesis-associated protein 20-like TRX domain-containing protein</fullName>
    </recommendedName>
</protein>
<name>A0A0L7KN86_OPEBR</name>
<gene>
    <name evidence="2" type="ORF">OBRU01_23759</name>
</gene>
<dbReference type="Gene3D" id="3.40.30.10">
    <property type="entry name" value="Glutaredoxin"/>
    <property type="match status" value="1"/>
</dbReference>
<sequence length="790" mass="89521">MPTGRAALLLRRLSTGDNRFKSLSLNQNYTKEPLLGNPSCNHRDLGLSKRLTTFGHTNLLVPPRTRSFSETTIKMASSSSETPPIEKPKHTNTLITEKSPYLLQHAHNPVQWHPWGQEAIDKAKKENKLIFLSVGYSTCHWCHVMEKESFENEDVAKIMNDHFINIKVDREERPDIDRVYMLFVMATTGGGGWPMSVFITPDLRPVTGGTYFPPEDRWGKPGFKSILLSLAAKWKNNKQQFLEASTSIMEALQKIAIVDPESDTAVPGEATWDKCVRRYMSSYESQFGGFGTAPKFPQASIFNFLFHYYARDKTHPEGQKCLDMCLHTLTKIAKGGIHDHVSSGFARYSVDNDWHVPHFEKMLYDQAQLTVAYTDAYLATKDEFYADVVRDIVKYVNRDLRHESGGFYSAEDADSYPYAGASEKKEGAFCIWEYDELKSLLEGKKINDIPYLDVIADYFSVEEDGNISPESDPHEELTGKNVLIIYGSKEDTAKKFGISLEQFERVLAECVGILYEERQKRPRPHLDTKMLCSWNGLMIAGLARAGQALCEKNFVDDAIKTAQFIKDHLYDPSTNTLENPIKGFLDDYAFLIKGLLDLYEASLDARWMQWARELQTKQDELFWDQEHAGYYTCSADDATVVLRLKEDQDGAEPSGNSVSCLNLQRLAACADRRAEPAAGELHRDMAKQILQAFAKRLNDMPTALPEMMSALMFYNDSPTHAAAQTLVRWSWSAWCGRGCCRAECLLSRVRKTTDVPTAYVCRRYACSLPVTDVKDLENILDQAPVQAKQK</sequence>
<dbReference type="InterPro" id="IPR004879">
    <property type="entry name" value="Ssp411-like_TRX"/>
</dbReference>
<dbReference type="GO" id="GO:0005975">
    <property type="term" value="P:carbohydrate metabolic process"/>
    <property type="evidence" value="ECO:0007669"/>
    <property type="project" value="InterPro"/>
</dbReference>